<protein>
    <submittedName>
        <fullName evidence="1">Helix-turn-helix XRE-family DNA binding protein</fullName>
    </submittedName>
</protein>
<reference evidence="1" key="1">
    <citation type="submission" date="2019-02" db="EMBL/GenBank/DDBJ databases">
        <authorList>
            <person name="Yeh T."/>
        </authorList>
    </citation>
    <scope>NUCLEOTIDE SEQUENCE</scope>
</reference>
<gene>
    <name evidence="1" type="ORF">Cf2_10</name>
</gene>
<name>A0A9E6FUD6_9VIRU</name>
<dbReference type="Proteomes" id="UP001063328">
    <property type="component" value="Segment"/>
</dbReference>
<evidence type="ECO:0000313" key="2">
    <source>
        <dbReference type="Proteomes" id="UP001063328"/>
    </source>
</evidence>
<accession>A0A9E6FUD6</accession>
<organism evidence="1 2">
    <name type="scientific">Xanthomonas phage Cf2</name>
    <dbReference type="NCBI Taxonomy" id="2530114"/>
    <lineage>
        <taxon>Viruses</taxon>
        <taxon>Monodnaviria</taxon>
        <taxon>Loebvirae</taxon>
        <taxon>Hofneiviricota</taxon>
        <taxon>Faserviricetes</taxon>
        <taxon>Tubulavirales</taxon>
        <taxon>Inoviridae</taxon>
        <taxon>Lophivirus</taxon>
        <taxon>Lophivirus Cf2</taxon>
    </lineage>
</organism>
<proteinExistence type="predicted"/>
<sequence length="159" mass="17586">MDTLSKLLDKARLMCERDSDNCLAQTLGLQRAAVSKWRHGGKISPEELAKLVVLAQADPGIAVLVLNEQADDATAKKLWGPLWDRLSPVTTVIGAMVLAVTLTPATVKAKAFEINYLNESSAYSLYIMSKRVRRLLRSFVAALTPWGRRWPAGWRSVHA</sequence>
<keyword evidence="2" id="KW-1185">Reference proteome</keyword>
<evidence type="ECO:0000313" key="1">
    <source>
        <dbReference type="EMBL" id="QBJ05109.1"/>
    </source>
</evidence>
<dbReference type="EMBL" id="MK512531">
    <property type="protein sequence ID" value="QBJ05109.1"/>
    <property type="molecule type" value="Genomic_DNA"/>
</dbReference>